<keyword evidence="11" id="KW-1185">Reference proteome</keyword>
<feature type="compositionally biased region" description="Polar residues" evidence="7">
    <location>
        <begin position="68"/>
        <end position="87"/>
    </location>
</feature>
<name>A0A4W4F1X6_ELEEL</name>
<dbReference type="RefSeq" id="XP_026885984.1">
    <property type="nucleotide sequence ID" value="XM_027030183.2"/>
</dbReference>
<reference evidence="10" key="3">
    <citation type="submission" date="2020-05" db="EMBL/GenBank/DDBJ databases">
        <title>Electrophorus electricus (electric eel) genome, fEleEle1, primary haplotype.</title>
        <authorList>
            <person name="Myers G."/>
            <person name="Meyer A."/>
            <person name="Fedrigo O."/>
            <person name="Formenti G."/>
            <person name="Rhie A."/>
            <person name="Tracey A."/>
            <person name="Sims Y."/>
            <person name="Jarvis E.D."/>
        </authorList>
    </citation>
    <scope>NUCLEOTIDE SEQUENCE [LARGE SCALE GENOMIC DNA]</scope>
</reference>
<evidence type="ECO:0000256" key="5">
    <source>
        <dbReference type="ARBA" id="ARBA00022703"/>
    </source>
</evidence>
<evidence type="ECO:0000256" key="4">
    <source>
        <dbReference type="ARBA" id="ARBA00022490"/>
    </source>
</evidence>
<dbReference type="InterPro" id="IPR026298">
    <property type="entry name" value="Bcl-2_fam"/>
</dbReference>
<dbReference type="InterPro" id="IPR046371">
    <property type="entry name" value="Bcl-2_BH1-3"/>
</dbReference>
<evidence type="ECO:0000313" key="10">
    <source>
        <dbReference type="Ensembl" id="ENSEEEP00000017685.1"/>
    </source>
</evidence>
<dbReference type="InterPro" id="IPR013281">
    <property type="entry name" value="Apop_reg_Mc1"/>
</dbReference>
<dbReference type="PROSITE" id="PS50062">
    <property type="entry name" value="BCL2_FAMILY"/>
    <property type="match status" value="1"/>
</dbReference>
<dbReference type="OMA" id="NCCLSEW"/>
<comment type="subcellular location">
    <subcellularLocation>
        <location evidence="2">Cytoplasm</location>
    </subcellularLocation>
    <subcellularLocation>
        <location evidence="1">Nucleus</location>
    </subcellularLocation>
</comment>
<sequence>MSMTTMKRTTAIGLLCNGAQHGVKDSFVLGVRPTMAAEDELDGCAEDTDGWPLKPARHGRGLTLDTRFPQSSNADGSLPTSPDSQETLPDFRSDLDAETRELLGYFYRTYTGLPHRRTKLSALPTLTRVVGDVICKHRIAYNGMVQKLQMEEQSDDLEVVSTVAKSMFSDGMTNWGRVASLVAFGAVLCESLKESGRDHCVDTVAHRISSYLTTYQHEWLLNNKSWDGFKEFFQVEDPESVVRNALMAVAGFAGLGAGLALLMR</sequence>
<evidence type="ECO:0000256" key="8">
    <source>
        <dbReference type="SAM" id="Phobius"/>
    </source>
</evidence>
<dbReference type="Pfam" id="PF00452">
    <property type="entry name" value="Bcl-2"/>
    <property type="match status" value="1"/>
</dbReference>
<reference evidence="11" key="2">
    <citation type="journal article" date="2017" name="Sci. Adv.">
        <title>A tail of two voltages: Proteomic comparison of the three electric organs of the electric eel.</title>
        <authorList>
            <person name="Traeger L.L."/>
            <person name="Sabat G."/>
            <person name="Barrett-Wilt G.A."/>
            <person name="Wells G.B."/>
            <person name="Sussman M.R."/>
        </authorList>
    </citation>
    <scope>NUCLEOTIDE SEQUENCE [LARGE SCALE GENOMIC DNA]</scope>
</reference>
<dbReference type="PANTHER" id="PTHR11256:SF46">
    <property type="entry name" value="INDUCED MYELOID LEUKEMIA CELL DIFFERENTIATION PROTEIN MCL-1"/>
    <property type="match status" value="1"/>
</dbReference>
<feature type="transmembrane region" description="Helical" evidence="8">
    <location>
        <begin position="245"/>
        <end position="263"/>
    </location>
</feature>
<accession>A0A4W4F1X6</accession>
<dbReference type="FunFam" id="1.10.437.10:FF:000017">
    <property type="entry name" value="MCL1, BCL2 family apoptosis regulator"/>
    <property type="match status" value="1"/>
</dbReference>
<dbReference type="GeneID" id="113590163"/>
<evidence type="ECO:0000256" key="3">
    <source>
        <dbReference type="ARBA" id="ARBA00009458"/>
    </source>
</evidence>
<gene>
    <name evidence="10" type="primary">mcl1a</name>
</gene>
<dbReference type="GO" id="GO:0005741">
    <property type="term" value="C:mitochondrial outer membrane"/>
    <property type="evidence" value="ECO:0007669"/>
    <property type="project" value="TreeGrafter"/>
</dbReference>
<reference evidence="10" key="5">
    <citation type="submission" date="2025-09" db="UniProtKB">
        <authorList>
            <consortium name="Ensembl"/>
        </authorList>
    </citation>
    <scope>IDENTIFICATION</scope>
</reference>
<dbReference type="PRINTS" id="PR01866">
    <property type="entry name" value="APOPREGMCL1"/>
</dbReference>
<reference evidence="11" key="1">
    <citation type="journal article" date="2014" name="Science">
        <title>Nonhuman genetics. Genomic basis for the convergent evolution of electric organs.</title>
        <authorList>
            <person name="Gallant J.R."/>
            <person name="Traeger L.L."/>
            <person name="Volkening J.D."/>
            <person name="Moffett H."/>
            <person name="Chen P.H."/>
            <person name="Novina C.D."/>
            <person name="Phillips G.N.Jr."/>
            <person name="Anand R."/>
            <person name="Wells G.B."/>
            <person name="Pinch M."/>
            <person name="Guth R."/>
            <person name="Unguez G.A."/>
            <person name="Albert J.S."/>
            <person name="Zakon H.H."/>
            <person name="Samanta M.P."/>
            <person name="Sussman M.R."/>
        </authorList>
    </citation>
    <scope>NUCLEOTIDE SEQUENCE [LARGE SCALE GENOMIC DNA]</scope>
</reference>
<keyword evidence="6" id="KW-0539">Nucleus</keyword>
<evidence type="ECO:0000256" key="1">
    <source>
        <dbReference type="ARBA" id="ARBA00004123"/>
    </source>
</evidence>
<keyword evidence="8" id="KW-1133">Transmembrane helix</keyword>
<dbReference type="SMART" id="SM00337">
    <property type="entry name" value="BCL"/>
    <property type="match status" value="1"/>
</dbReference>
<dbReference type="GO" id="GO:0005634">
    <property type="term" value="C:nucleus"/>
    <property type="evidence" value="ECO:0007669"/>
    <property type="project" value="UniProtKB-SubCell"/>
</dbReference>
<evidence type="ECO:0000256" key="6">
    <source>
        <dbReference type="ARBA" id="ARBA00023242"/>
    </source>
</evidence>
<dbReference type="Gene3D" id="1.10.437.10">
    <property type="entry name" value="Blc2-like"/>
    <property type="match status" value="1"/>
</dbReference>
<dbReference type="GO" id="GO:0001836">
    <property type="term" value="P:release of cytochrome c from mitochondria"/>
    <property type="evidence" value="ECO:0007669"/>
    <property type="project" value="TreeGrafter"/>
</dbReference>
<keyword evidence="8" id="KW-0472">Membrane</keyword>
<proteinExistence type="inferred from homology"/>
<evidence type="ECO:0000313" key="11">
    <source>
        <dbReference type="Proteomes" id="UP000314983"/>
    </source>
</evidence>
<dbReference type="OrthoDB" id="8932147at2759"/>
<dbReference type="SUPFAM" id="SSF56854">
    <property type="entry name" value="Bcl-2 inhibitors of programmed cell death"/>
    <property type="match status" value="1"/>
</dbReference>
<dbReference type="GO" id="GO:0051400">
    <property type="term" value="F:BH domain binding"/>
    <property type="evidence" value="ECO:0007669"/>
    <property type="project" value="TreeGrafter"/>
</dbReference>
<dbReference type="KEGG" id="eee:113590163"/>
<dbReference type="GO" id="GO:0008630">
    <property type="term" value="P:intrinsic apoptotic signaling pathway in response to DNA damage"/>
    <property type="evidence" value="ECO:0007669"/>
    <property type="project" value="TreeGrafter"/>
</dbReference>
<keyword evidence="8" id="KW-0812">Transmembrane</keyword>
<keyword evidence="4" id="KW-0963">Cytoplasm</keyword>
<dbReference type="GO" id="GO:0008053">
    <property type="term" value="P:mitochondrial fusion"/>
    <property type="evidence" value="ECO:0007669"/>
    <property type="project" value="TreeGrafter"/>
</dbReference>
<dbReference type="Ensembl" id="ENSEEET00000017883.2">
    <property type="protein sequence ID" value="ENSEEEP00000017685.1"/>
    <property type="gene ID" value="ENSEEEG00000008733.2"/>
</dbReference>
<dbReference type="GO" id="GO:0015267">
    <property type="term" value="F:channel activity"/>
    <property type="evidence" value="ECO:0007669"/>
    <property type="project" value="TreeGrafter"/>
</dbReference>
<dbReference type="InterPro" id="IPR036834">
    <property type="entry name" value="Bcl-2-like_sf"/>
</dbReference>
<evidence type="ECO:0000256" key="2">
    <source>
        <dbReference type="ARBA" id="ARBA00004496"/>
    </source>
</evidence>
<comment type="similarity">
    <text evidence="3">Belongs to the Bcl-2 family.</text>
</comment>
<keyword evidence="5" id="KW-0053">Apoptosis</keyword>
<dbReference type="GO" id="GO:0042981">
    <property type="term" value="P:regulation of apoptotic process"/>
    <property type="evidence" value="ECO:0007669"/>
    <property type="project" value="InterPro"/>
</dbReference>
<dbReference type="CDD" id="cd06845">
    <property type="entry name" value="Bcl-2_like"/>
    <property type="match status" value="1"/>
</dbReference>
<dbReference type="Proteomes" id="UP000314983">
    <property type="component" value="Chromosome 2"/>
</dbReference>
<dbReference type="PANTHER" id="PTHR11256">
    <property type="entry name" value="BCL-2 RELATED"/>
    <property type="match status" value="1"/>
</dbReference>
<feature type="region of interest" description="Disordered" evidence="7">
    <location>
        <begin position="43"/>
        <end position="90"/>
    </location>
</feature>
<dbReference type="AlphaFoldDB" id="A0A4W4F1X6"/>
<dbReference type="InterPro" id="IPR002475">
    <property type="entry name" value="Bcl2-like"/>
</dbReference>
<dbReference type="GeneTree" id="ENSGT01130000278292"/>
<protein>
    <recommendedName>
        <fullName evidence="9">Bcl-2 Bcl-2 homology region 1-3 domain-containing protein</fullName>
    </recommendedName>
</protein>
<organism evidence="10 11">
    <name type="scientific">Electrophorus electricus</name>
    <name type="common">Electric eel</name>
    <name type="synonym">Gymnotus electricus</name>
    <dbReference type="NCBI Taxonomy" id="8005"/>
    <lineage>
        <taxon>Eukaryota</taxon>
        <taxon>Metazoa</taxon>
        <taxon>Chordata</taxon>
        <taxon>Craniata</taxon>
        <taxon>Vertebrata</taxon>
        <taxon>Euteleostomi</taxon>
        <taxon>Actinopterygii</taxon>
        <taxon>Neopterygii</taxon>
        <taxon>Teleostei</taxon>
        <taxon>Ostariophysi</taxon>
        <taxon>Gymnotiformes</taxon>
        <taxon>Gymnotoidei</taxon>
        <taxon>Gymnotidae</taxon>
        <taxon>Electrophorus</taxon>
    </lineage>
</organism>
<dbReference type="STRING" id="8005.ENSEEEP00000017685"/>
<evidence type="ECO:0000256" key="7">
    <source>
        <dbReference type="SAM" id="MobiDB-lite"/>
    </source>
</evidence>
<dbReference type="GO" id="GO:0097192">
    <property type="term" value="P:extrinsic apoptotic signaling pathway in absence of ligand"/>
    <property type="evidence" value="ECO:0007669"/>
    <property type="project" value="TreeGrafter"/>
</dbReference>
<reference evidence="10" key="4">
    <citation type="submission" date="2025-08" db="UniProtKB">
        <authorList>
            <consortium name="Ensembl"/>
        </authorList>
    </citation>
    <scope>IDENTIFICATION</scope>
</reference>
<dbReference type="PRINTS" id="PR01862">
    <property type="entry name" value="BCL2FAMILY"/>
</dbReference>
<dbReference type="CTD" id="58122"/>
<evidence type="ECO:0000259" key="9">
    <source>
        <dbReference type="SMART" id="SM00337"/>
    </source>
</evidence>
<feature type="domain" description="Bcl-2 Bcl-2 homology region 1-3" evidence="9">
    <location>
        <begin position="126"/>
        <end position="226"/>
    </location>
</feature>